<dbReference type="InterPro" id="IPR009057">
    <property type="entry name" value="Homeodomain-like_sf"/>
</dbReference>
<evidence type="ECO:0000256" key="4">
    <source>
        <dbReference type="PROSITE-ProRule" id="PRU00335"/>
    </source>
</evidence>
<dbReference type="Gene3D" id="1.10.357.10">
    <property type="entry name" value="Tetracycline Repressor, domain 2"/>
    <property type="match status" value="1"/>
</dbReference>
<reference evidence="6 7" key="1">
    <citation type="journal article" date="2019" name="Sci. Rep.">
        <title>Extended insight into the Mycobacterium chelonae-abscessus complex through whole genome sequencing of Mycobacterium salmoniphilum outbreak and Mycobacterium salmoniphilum-like strains.</title>
        <authorList>
            <person name="Behra P.R.K."/>
            <person name="Das S."/>
            <person name="Pettersson B.M.F."/>
            <person name="Shirreff L."/>
            <person name="DuCote T."/>
            <person name="Jacobsson K.G."/>
            <person name="Ennis D.G."/>
            <person name="Kirsebom L.A."/>
        </authorList>
    </citation>
    <scope>NUCLEOTIDE SEQUENCE [LARGE SCALE GENOMIC DNA]</scope>
    <source>
        <strain evidence="6 7">CCUG 60884</strain>
    </source>
</reference>
<organism evidence="6 7">
    <name type="scientific">Mycobacteroides salmoniphilum</name>
    <dbReference type="NCBI Taxonomy" id="404941"/>
    <lineage>
        <taxon>Bacteria</taxon>
        <taxon>Bacillati</taxon>
        <taxon>Actinomycetota</taxon>
        <taxon>Actinomycetes</taxon>
        <taxon>Mycobacteriales</taxon>
        <taxon>Mycobacteriaceae</taxon>
        <taxon>Mycobacteroides</taxon>
    </lineage>
</organism>
<dbReference type="EMBL" id="PECL01000007">
    <property type="protein sequence ID" value="TEA06185.1"/>
    <property type="molecule type" value="Genomic_DNA"/>
</dbReference>
<dbReference type="InterPro" id="IPR001647">
    <property type="entry name" value="HTH_TetR"/>
</dbReference>
<comment type="caution">
    <text evidence="6">The sequence shown here is derived from an EMBL/GenBank/DDBJ whole genome shotgun (WGS) entry which is preliminary data.</text>
</comment>
<evidence type="ECO:0000256" key="3">
    <source>
        <dbReference type="ARBA" id="ARBA00023163"/>
    </source>
</evidence>
<dbReference type="GO" id="GO:0003700">
    <property type="term" value="F:DNA-binding transcription factor activity"/>
    <property type="evidence" value="ECO:0007669"/>
    <property type="project" value="TreeGrafter"/>
</dbReference>
<proteinExistence type="predicted"/>
<dbReference type="PRINTS" id="PR00455">
    <property type="entry name" value="HTHTETR"/>
</dbReference>
<evidence type="ECO:0000256" key="2">
    <source>
        <dbReference type="ARBA" id="ARBA00023125"/>
    </source>
</evidence>
<sequence>MFHLLVSTATVPYMPEAQTATKSVQFGALLKFDPETSRLLDVARSEFVSHGIRRASISEIARRAGVSRPTLFRRCGDKDDIVTAVAARDLVEFFARAQVALKALESLEDKVVEAFVLGVREAREHPMIQALKEFDDRMLLQKLLDTNSPSARMMLHAIAQLVQDEGVTPSTAIENALEISLRITATLLASPSIALPTDSDENARAFARQYLTAIVHAALQT</sequence>
<evidence type="ECO:0000256" key="1">
    <source>
        <dbReference type="ARBA" id="ARBA00023015"/>
    </source>
</evidence>
<dbReference type="PANTHER" id="PTHR30055:SF238">
    <property type="entry name" value="MYCOFACTOCIN BIOSYNTHESIS TRANSCRIPTIONAL REGULATOR MFTR-RELATED"/>
    <property type="match status" value="1"/>
</dbReference>
<dbReference type="SUPFAM" id="SSF46689">
    <property type="entry name" value="Homeodomain-like"/>
    <property type="match status" value="1"/>
</dbReference>
<dbReference type="AlphaFoldDB" id="A0A4R8SVZ3"/>
<feature type="domain" description="HTH tetR-type" evidence="5">
    <location>
        <begin position="33"/>
        <end position="93"/>
    </location>
</feature>
<dbReference type="Proteomes" id="UP000294604">
    <property type="component" value="Unassembled WGS sequence"/>
</dbReference>
<dbReference type="InterPro" id="IPR050109">
    <property type="entry name" value="HTH-type_TetR-like_transc_reg"/>
</dbReference>
<dbReference type="Pfam" id="PF00440">
    <property type="entry name" value="TetR_N"/>
    <property type="match status" value="1"/>
</dbReference>
<protein>
    <submittedName>
        <fullName evidence="6">Bacterial regulatory protein, tetR family</fullName>
    </submittedName>
</protein>
<dbReference type="GO" id="GO:0000976">
    <property type="term" value="F:transcription cis-regulatory region binding"/>
    <property type="evidence" value="ECO:0007669"/>
    <property type="project" value="TreeGrafter"/>
</dbReference>
<feature type="DNA-binding region" description="H-T-H motif" evidence="4">
    <location>
        <begin position="56"/>
        <end position="75"/>
    </location>
</feature>
<keyword evidence="3" id="KW-0804">Transcription</keyword>
<keyword evidence="2 4" id="KW-0238">DNA-binding</keyword>
<dbReference type="PROSITE" id="PS50977">
    <property type="entry name" value="HTH_TETR_2"/>
    <property type="match status" value="1"/>
</dbReference>
<name>A0A4R8SVZ3_9MYCO</name>
<evidence type="ECO:0000313" key="6">
    <source>
        <dbReference type="EMBL" id="TEA06185.1"/>
    </source>
</evidence>
<dbReference type="PANTHER" id="PTHR30055">
    <property type="entry name" value="HTH-TYPE TRANSCRIPTIONAL REGULATOR RUTR"/>
    <property type="match status" value="1"/>
</dbReference>
<keyword evidence="1" id="KW-0805">Transcription regulation</keyword>
<evidence type="ECO:0000259" key="5">
    <source>
        <dbReference type="PROSITE" id="PS50977"/>
    </source>
</evidence>
<gene>
    <name evidence="6" type="ORF">CCUG60884_01322</name>
</gene>
<accession>A0A4R8SVZ3</accession>
<evidence type="ECO:0000313" key="7">
    <source>
        <dbReference type="Proteomes" id="UP000294604"/>
    </source>
</evidence>